<proteinExistence type="predicted"/>
<reference evidence="1 2" key="1">
    <citation type="journal article" date="2021" name="Microorganisms">
        <title>Acidisoma silvae sp. nov. and Acidisomacellulosilytica sp. nov., Two Acidophilic Bacteria Isolated from Decaying Wood, Hydrolyzing Cellulose and Producing Poly-3-hydroxybutyrate.</title>
        <authorList>
            <person name="Mieszkin S."/>
            <person name="Pouder E."/>
            <person name="Uroz S."/>
            <person name="Simon-Colin C."/>
            <person name="Alain K."/>
        </authorList>
    </citation>
    <scope>NUCLEOTIDE SEQUENCE [LARGE SCALE GENOMIC DNA]</scope>
    <source>
        <strain evidence="1 2">HW T5.17</strain>
    </source>
</reference>
<evidence type="ECO:0000313" key="2">
    <source>
        <dbReference type="Proteomes" id="UP000721844"/>
    </source>
</evidence>
<dbReference type="Proteomes" id="UP000721844">
    <property type="component" value="Unassembled WGS sequence"/>
</dbReference>
<keyword evidence="2" id="KW-1185">Reference proteome</keyword>
<comment type="caution">
    <text evidence="1">The sequence shown here is derived from an EMBL/GenBank/DDBJ whole genome shotgun (WGS) entry which is preliminary data.</text>
</comment>
<sequence length="367" mass="41978">MIYDHAAAIAADIAALADCRLFDADWYLSHYPESVADGRDPLIYFCEIGWRQGQKPNPWFDPSFYLEQNGDVAEAGINPLRHYLQDGEAEGRWPSDAFDPGWYRDFHSDIQDAGISPLGHFLAFGAAEGRHPLPSPETAVPAVAEAEPASARDCIEASGLFDVDFYLASYPDVRGDGQDPLTHFLDFGWREGRRPNAYFDPTWYCGQYLNRTTGIEINPLVHYALHGEERAFRPIIYFETEWYRRTYRLSGTTSPLLHYLRHRRSQRFSPISYFDVDFYMRQRGQAVGPNRDPFAHFLRVGLYYDIDPSPAFNTAQYRAAMMPELIPAANPQPGAAFLEKMRREKFNPLIHFLLRQNTPHSVPNIAS</sequence>
<protein>
    <submittedName>
        <fullName evidence="1">Uncharacterized protein</fullName>
    </submittedName>
</protein>
<dbReference type="EMBL" id="JAESVA010000002">
    <property type="protein sequence ID" value="MCB8879779.1"/>
    <property type="molecule type" value="Genomic_DNA"/>
</dbReference>
<name>A0A964E2X8_9PROT</name>
<gene>
    <name evidence="1" type="ORF">ACELLULO517_06000</name>
</gene>
<dbReference type="RefSeq" id="WP_227306399.1">
    <property type="nucleotide sequence ID" value="NZ_JAESVA010000002.1"/>
</dbReference>
<organism evidence="1 2">
    <name type="scientific">Acidisoma cellulosilyticum</name>
    <dbReference type="NCBI Taxonomy" id="2802395"/>
    <lineage>
        <taxon>Bacteria</taxon>
        <taxon>Pseudomonadati</taxon>
        <taxon>Pseudomonadota</taxon>
        <taxon>Alphaproteobacteria</taxon>
        <taxon>Acetobacterales</taxon>
        <taxon>Acidocellaceae</taxon>
        <taxon>Acidisoma</taxon>
    </lineage>
</organism>
<evidence type="ECO:0000313" key="1">
    <source>
        <dbReference type="EMBL" id="MCB8879779.1"/>
    </source>
</evidence>
<accession>A0A964E2X8</accession>
<dbReference type="AlphaFoldDB" id="A0A964E2X8"/>